<name>A0A6S6UG27_9GAMM</name>
<gene>
    <name evidence="1" type="ORF">HELGO_WM9578</name>
</gene>
<dbReference type="InterPro" id="IPR038714">
    <property type="entry name" value="YfeY-like_sf"/>
</dbReference>
<organism evidence="1">
    <name type="scientific">uncultured Thiotrichaceae bacterium</name>
    <dbReference type="NCBI Taxonomy" id="298394"/>
    <lineage>
        <taxon>Bacteria</taxon>
        <taxon>Pseudomonadati</taxon>
        <taxon>Pseudomonadota</taxon>
        <taxon>Gammaproteobacteria</taxon>
        <taxon>Thiotrichales</taxon>
        <taxon>Thiotrichaceae</taxon>
        <taxon>environmental samples</taxon>
    </lineage>
</organism>
<evidence type="ECO:0008006" key="2">
    <source>
        <dbReference type="Google" id="ProtNLM"/>
    </source>
</evidence>
<dbReference type="InterPro" id="IPR010938">
    <property type="entry name" value="DUF1131"/>
</dbReference>
<protein>
    <recommendedName>
        <fullName evidence="2">DUF1131 domain-containing protein</fullName>
    </recommendedName>
</protein>
<evidence type="ECO:0000313" key="1">
    <source>
        <dbReference type="EMBL" id="CAA6828704.1"/>
    </source>
</evidence>
<reference evidence="1" key="1">
    <citation type="submission" date="2020-01" db="EMBL/GenBank/DDBJ databases">
        <authorList>
            <person name="Meier V. D."/>
            <person name="Meier V D."/>
        </authorList>
    </citation>
    <scope>NUCLEOTIDE SEQUENCE</scope>
    <source>
        <strain evidence="1">HLG_WM_MAG_07</strain>
    </source>
</reference>
<dbReference type="PROSITE" id="PS51257">
    <property type="entry name" value="PROKAR_LIPOPROTEIN"/>
    <property type="match status" value="1"/>
</dbReference>
<dbReference type="AlphaFoldDB" id="A0A6S6UG27"/>
<proteinExistence type="predicted"/>
<dbReference type="Gene3D" id="2.60.460.10">
    <property type="entry name" value="protein yfey like domain"/>
    <property type="match status" value="1"/>
</dbReference>
<dbReference type="Pfam" id="PF06572">
    <property type="entry name" value="DUF1131"/>
    <property type="match status" value="1"/>
</dbReference>
<dbReference type="EMBL" id="CACVAY010000151">
    <property type="protein sequence ID" value="CAA6828704.1"/>
    <property type="molecule type" value="Genomic_DNA"/>
</dbReference>
<sequence length="193" mass="21089">MDVKKILVIMLCTFMTACGNDKADTNNSLANTPQQNIILSADGVGPINAQTPFNIHQVTLAFPDFSVEEFTDKKEVDGGRIIRISENGKPILILHPDQDQKLIYSIIIQSTHVGNILGHNIGAIFSDIYSYEQTEACTTGTDELTGKVLCFAPKTPNILYVFSGTSDTPDTQVPPPNILANWKLNSIIWKPAG</sequence>
<accession>A0A6S6UG27</accession>